<evidence type="ECO:0000313" key="1">
    <source>
        <dbReference type="EMBL" id="QCL09882.1"/>
    </source>
</evidence>
<keyword evidence="1" id="KW-0614">Plasmid</keyword>
<protein>
    <recommendedName>
        <fullName evidence="2">DUF2946 domain-containing protein</fullName>
    </recommendedName>
</protein>
<dbReference type="AlphaFoldDB" id="A0A7S4ZS22"/>
<reference evidence="1" key="1">
    <citation type="submission" date="2018-12" db="EMBL/GenBank/DDBJ databases">
        <title>Three Rhizobium rhizogenes strains isolated from the same crown gall tumor carry diverse plasmids.</title>
        <authorList>
            <person name="Pulawska J."/>
            <person name="Kuzmanovic N."/>
        </authorList>
    </citation>
    <scope>NUCLEOTIDE SEQUENCE</scope>
    <source>
        <strain evidence="1">Colt5.8</strain>
        <plasmid evidence="1">pColt5.8b</plasmid>
    </source>
</reference>
<accession>A0A7S4ZS22</accession>
<organism evidence="1">
    <name type="scientific">Rhizobium rhizogenes</name>
    <name type="common">Agrobacterium rhizogenes</name>
    <dbReference type="NCBI Taxonomy" id="359"/>
    <lineage>
        <taxon>Bacteria</taxon>
        <taxon>Pseudomonadati</taxon>
        <taxon>Pseudomonadota</taxon>
        <taxon>Alphaproteobacteria</taxon>
        <taxon>Hyphomicrobiales</taxon>
        <taxon>Rhizobiaceae</taxon>
        <taxon>Rhizobium/Agrobacterium group</taxon>
        <taxon>Rhizobium</taxon>
    </lineage>
</organism>
<proteinExistence type="predicted"/>
<gene>
    <name evidence="1" type="ORF">pC5.8b_392</name>
</gene>
<dbReference type="RefSeq" id="WP_200994526.1">
    <property type="nucleotide sequence ID" value="NZ_MK318972.1"/>
</dbReference>
<sequence length="125" mass="13230">MKFVAAIQRLLCVFAMLGIVLGPLSIGMAETAMASSGGMAMGEMPGMNMDMPQTMPGCPGQQSQKSDCGKNCPLALICTSAIFAQMPSGHSWSVNVPWTSHRFNPMRHAQLASVLVAPPIRPPKA</sequence>
<dbReference type="EMBL" id="MK318972">
    <property type="protein sequence ID" value="QCL09882.1"/>
    <property type="molecule type" value="Genomic_DNA"/>
</dbReference>
<geneLocation type="plasmid" evidence="1">
    <name>pColt5.8b</name>
</geneLocation>
<name>A0A7S4ZS22_RHIRH</name>
<evidence type="ECO:0008006" key="2">
    <source>
        <dbReference type="Google" id="ProtNLM"/>
    </source>
</evidence>